<dbReference type="AlphaFoldDB" id="A0A3N4E7U9"/>
<dbReference type="PANTHER" id="PTHR43071">
    <property type="entry name" value="2-AMINO-4-HYDROXY-6-HYDROXYMETHYLDIHYDROPTERIDINE PYROPHOSPHOKINASE"/>
    <property type="match status" value="1"/>
</dbReference>
<dbReference type="Gene3D" id="3.30.70.560">
    <property type="entry name" value="7,8-Dihydro-6-hydroxymethylpterin-pyrophosphokinase HPPK"/>
    <property type="match status" value="1"/>
</dbReference>
<evidence type="ECO:0000256" key="5">
    <source>
        <dbReference type="ARBA" id="ARBA00022777"/>
    </source>
</evidence>
<reference evidence="9 11" key="1">
    <citation type="submission" date="2018-11" db="EMBL/GenBank/DDBJ databases">
        <title>Shewanella sp. M2.</title>
        <authorList>
            <person name="Hwang Y.J."/>
            <person name="Hwang C.Y."/>
        </authorList>
    </citation>
    <scope>NUCLEOTIDE SEQUENCE [LARGE SCALE GENOMIC DNA]</scope>
    <source>
        <strain evidence="9 11">M2</strain>
    </source>
</reference>
<gene>
    <name evidence="10" type="primary">folK</name>
    <name evidence="10" type="ORF">EGC77_06330</name>
    <name evidence="9" type="ORF">EGC80_09995</name>
</gene>
<organism evidence="10 12">
    <name type="scientific">Shewanella psychromarinicola</name>
    <dbReference type="NCBI Taxonomy" id="2487742"/>
    <lineage>
        <taxon>Bacteria</taxon>
        <taxon>Pseudomonadati</taxon>
        <taxon>Pseudomonadota</taxon>
        <taxon>Gammaproteobacteria</taxon>
        <taxon>Alteromonadales</taxon>
        <taxon>Shewanellaceae</taxon>
        <taxon>Shewanella</taxon>
    </lineage>
</organism>
<evidence type="ECO:0000259" key="8">
    <source>
        <dbReference type="Pfam" id="PF01288"/>
    </source>
</evidence>
<keyword evidence="11" id="KW-1185">Reference proteome</keyword>
<dbReference type="PANTHER" id="PTHR43071:SF2">
    <property type="entry name" value="2-AMINO-4-HYDROXY-6-HYDROXYMETHYLDIHYDROPTERIDINE PYROPHOSPHOKINASE"/>
    <property type="match status" value="1"/>
</dbReference>
<dbReference type="EMBL" id="CP034073">
    <property type="protein sequence ID" value="AZG35220.1"/>
    <property type="molecule type" value="Genomic_DNA"/>
</dbReference>
<dbReference type="SUPFAM" id="SSF55083">
    <property type="entry name" value="6-hydroxymethyl-7,8-dihydropterin pyrophosphokinase, HPPK"/>
    <property type="match status" value="1"/>
</dbReference>
<protein>
    <recommendedName>
        <fullName evidence="2">2-amino-4-hydroxy-6-hydroxymethyldihydropteridine diphosphokinase</fullName>
        <ecNumber evidence="2">2.7.6.3</ecNumber>
    </recommendedName>
</protein>
<dbReference type="Pfam" id="PF01288">
    <property type="entry name" value="HPPK"/>
    <property type="match status" value="1"/>
</dbReference>
<dbReference type="InterPro" id="IPR035907">
    <property type="entry name" value="Hppk_sf"/>
</dbReference>
<reference evidence="10" key="3">
    <citation type="submission" date="2018-11" db="EMBL/GenBank/DDBJ databases">
        <authorList>
            <person name="Hwang Y.J."/>
            <person name="Hwang C.Y."/>
        </authorList>
    </citation>
    <scope>NUCLEOTIDE SEQUENCE</scope>
    <source>
        <strain evidence="10">R106</strain>
    </source>
</reference>
<dbReference type="UniPathway" id="UPA00077">
    <property type="reaction ID" value="UER00155"/>
</dbReference>
<dbReference type="EC" id="2.7.6.3" evidence="2"/>
<dbReference type="KEGG" id="spsr:EGC80_09995"/>
<name>A0A3N4E7U9_9GAMM</name>
<dbReference type="EMBL" id="RKKB01000002">
    <property type="protein sequence ID" value="RPA32978.1"/>
    <property type="molecule type" value="Genomic_DNA"/>
</dbReference>
<accession>A0A3N4E7U9</accession>
<dbReference type="GO" id="GO:0005524">
    <property type="term" value="F:ATP binding"/>
    <property type="evidence" value="ECO:0007669"/>
    <property type="project" value="UniProtKB-KW"/>
</dbReference>
<evidence type="ECO:0000313" key="10">
    <source>
        <dbReference type="EMBL" id="RPA32978.1"/>
    </source>
</evidence>
<dbReference type="Proteomes" id="UP000278855">
    <property type="component" value="Unassembled WGS sequence"/>
</dbReference>
<evidence type="ECO:0000256" key="1">
    <source>
        <dbReference type="ARBA" id="ARBA00005051"/>
    </source>
</evidence>
<evidence type="ECO:0000256" key="7">
    <source>
        <dbReference type="ARBA" id="ARBA00022909"/>
    </source>
</evidence>
<dbReference type="RefSeq" id="WP_101034484.1">
    <property type="nucleotide sequence ID" value="NZ_CP034073.1"/>
</dbReference>
<reference evidence="12" key="2">
    <citation type="submission" date="2018-11" db="EMBL/GenBank/DDBJ databases">
        <title>Shewanella sp. R106.</title>
        <authorList>
            <person name="Hwang Y.J."/>
            <person name="Hwang C.Y."/>
        </authorList>
    </citation>
    <scope>NUCLEOTIDE SEQUENCE [LARGE SCALE GENOMIC DNA]</scope>
    <source>
        <strain evidence="12">R106</strain>
    </source>
</reference>
<dbReference type="Proteomes" id="UP000273778">
    <property type="component" value="Chromosome"/>
</dbReference>
<evidence type="ECO:0000256" key="2">
    <source>
        <dbReference type="ARBA" id="ARBA00013253"/>
    </source>
</evidence>
<keyword evidence="7" id="KW-0289">Folate biosynthesis</keyword>
<keyword evidence="4" id="KW-0547">Nucleotide-binding</keyword>
<proteinExistence type="predicted"/>
<evidence type="ECO:0000256" key="4">
    <source>
        <dbReference type="ARBA" id="ARBA00022741"/>
    </source>
</evidence>
<comment type="pathway">
    <text evidence="1">Cofactor biosynthesis; tetrahydrofolate biosynthesis; 2-amino-4-hydroxy-6-hydroxymethyl-7,8-dihydropteridine diphosphate from 7,8-dihydroneopterin triphosphate: step 4/4.</text>
</comment>
<keyword evidence="3 10" id="KW-0808">Transferase</keyword>
<keyword evidence="5 10" id="KW-0418">Kinase</keyword>
<dbReference type="GO" id="GO:0046656">
    <property type="term" value="P:folic acid biosynthetic process"/>
    <property type="evidence" value="ECO:0007669"/>
    <property type="project" value="UniProtKB-KW"/>
</dbReference>
<dbReference type="GO" id="GO:0046654">
    <property type="term" value="P:tetrahydrofolate biosynthetic process"/>
    <property type="evidence" value="ECO:0007669"/>
    <property type="project" value="UniProtKB-UniPathway"/>
</dbReference>
<evidence type="ECO:0000256" key="3">
    <source>
        <dbReference type="ARBA" id="ARBA00022679"/>
    </source>
</evidence>
<keyword evidence="6" id="KW-0067">ATP-binding</keyword>
<sequence>MARIYISLGTNISPAQHLRAGLVDLQKHFGPLQLSRVFESESVGFKGTNFLNMVAAADTELSITEVVATFKQIEQDNGRIRGEKKFSPRSLDIDLLLYDDVICEIPVELPRGEILFNAFVLWPLAELVPNLCHPVTLQTYQILWQHYDKQCQQLWPIAFEFPAELLATNPLIITR</sequence>
<dbReference type="NCBIfam" id="TIGR01498">
    <property type="entry name" value="folK"/>
    <property type="match status" value="1"/>
</dbReference>
<evidence type="ECO:0000313" key="9">
    <source>
        <dbReference type="EMBL" id="AZG35220.1"/>
    </source>
</evidence>
<feature type="domain" description="7,8-dihydro-6-hydroxymethylpterin-pyrophosphokinase" evidence="8">
    <location>
        <begin position="5"/>
        <end position="129"/>
    </location>
</feature>
<dbReference type="GO" id="GO:0016301">
    <property type="term" value="F:kinase activity"/>
    <property type="evidence" value="ECO:0007669"/>
    <property type="project" value="UniProtKB-KW"/>
</dbReference>
<evidence type="ECO:0000313" key="12">
    <source>
        <dbReference type="Proteomes" id="UP000278855"/>
    </source>
</evidence>
<evidence type="ECO:0000256" key="6">
    <source>
        <dbReference type="ARBA" id="ARBA00022840"/>
    </source>
</evidence>
<dbReference type="InterPro" id="IPR000550">
    <property type="entry name" value="Hppk"/>
</dbReference>
<evidence type="ECO:0000313" key="11">
    <source>
        <dbReference type="Proteomes" id="UP000273778"/>
    </source>
</evidence>
<dbReference type="GO" id="GO:0003848">
    <property type="term" value="F:2-amino-4-hydroxy-6-hydroxymethyldihydropteridine diphosphokinase activity"/>
    <property type="evidence" value="ECO:0007669"/>
    <property type="project" value="UniProtKB-EC"/>
</dbReference>
<dbReference type="OrthoDB" id="9790168at2"/>